<dbReference type="InterPro" id="IPR035965">
    <property type="entry name" value="PAS-like_dom_sf"/>
</dbReference>
<dbReference type="GO" id="GO:0052621">
    <property type="term" value="F:diguanylate cyclase activity"/>
    <property type="evidence" value="ECO:0007669"/>
    <property type="project" value="UniProtKB-EC"/>
</dbReference>
<keyword evidence="4" id="KW-0808">Transferase</keyword>
<dbReference type="Pfam" id="PF00989">
    <property type="entry name" value="PAS"/>
    <property type="match status" value="1"/>
</dbReference>
<dbReference type="InterPro" id="IPR052163">
    <property type="entry name" value="DGC-Regulatory_Protein"/>
</dbReference>
<dbReference type="SUPFAM" id="SSF55073">
    <property type="entry name" value="Nucleotide cyclase"/>
    <property type="match status" value="1"/>
</dbReference>
<dbReference type="InterPro" id="IPR029787">
    <property type="entry name" value="Nucleotide_cyclase"/>
</dbReference>
<dbReference type="Proteomes" id="UP001560296">
    <property type="component" value="Unassembled WGS sequence"/>
</dbReference>
<dbReference type="InterPro" id="IPR003018">
    <property type="entry name" value="GAF"/>
</dbReference>
<gene>
    <name evidence="4" type="ORF">AB5S05_03425</name>
</gene>
<dbReference type="SMART" id="SM00091">
    <property type="entry name" value="PAS"/>
    <property type="match status" value="1"/>
</dbReference>
<evidence type="ECO:0000259" key="1">
    <source>
        <dbReference type="PROSITE" id="PS50112"/>
    </source>
</evidence>
<dbReference type="InterPro" id="IPR043128">
    <property type="entry name" value="Rev_trsase/Diguanyl_cyclase"/>
</dbReference>
<dbReference type="Gene3D" id="3.30.450.40">
    <property type="match status" value="1"/>
</dbReference>
<comment type="caution">
    <text evidence="4">The sequence shown here is derived from an EMBL/GenBank/DDBJ whole genome shotgun (WGS) entry which is preliminary data.</text>
</comment>
<dbReference type="CDD" id="cd01949">
    <property type="entry name" value="GGDEF"/>
    <property type="match status" value="1"/>
</dbReference>
<evidence type="ECO:0000313" key="4">
    <source>
        <dbReference type="EMBL" id="MEX6501100.1"/>
    </source>
</evidence>
<dbReference type="SMART" id="SM00065">
    <property type="entry name" value="GAF"/>
    <property type="match status" value="1"/>
</dbReference>
<evidence type="ECO:0000259" key="2">
    <source>
        <dbReference type="PROSITE" id="PS50113"/>
    </source>
</evidence>
<dbReference type="SUPFAM" id="SSF55785">
    <property type="entry name" value="PYP-like sensor domain (PAS domain)"/>
    <property type="match status" value="1"/>
</dbReference>
<dbReference type="PROSITE" id="PS50113">
    <property type="entry name" value="PAC"/>
    <property type="match status" value="1"/>
</dbReference>
<dbReference type="PROSITE" id="PS50112">
    <property type="entry name" value="PAS"/>
    <property type="match status" value="1"/>
</dbReference>
<dbReference type="SMART" id="SM00267">
    <property type="entry name" value="GGDEF"/>
    <property type="match status" value="1"/>
</dbReference>
<feature type="domain" description="PAC" evidence="2">
    <location>
        <begin position="78"/>
        <end position="126"/>
    </location>
</feature>
<dbReference type="EC" id="2.7.7.65" evidence="4"/>
<dbReference type="InterPro" id="IPR000700">
    <property type="entry name" value="PAS-assoc_C"/>
</dbReference>
<dbReference type="PANTHER" id="PTHR46663:SF3">
    <property type="entry name" value="SLL0267 PROTEIN"/>
    <property type="match status" value="1"/>
</dbReference>
<proteinExistence type="predicted"/>
<dbReference type="PROSITE" id="PS50887">
    <property type="entry name" value="GGDEF"/>
    <property type="match status" value="1"/>
</dbReference>
<reference evidence="4 5" key="1">
    <citation type="submission" date="2024-07" db="EMBL/GenBank/DDBJ databases">
        <authorList>
            <person name="Li M."/>
        </authorList>
    </citation>
    <scope>NUCLEOTIDE SEQUENCE [LARGE SCALE GENOMIC DNA]</scope>
    <source>
        <strain evidence="4 5">25A3E</strain>
    </source>
</reference>
<dbReference type="CDD" id="cd00130">
    <property type="entry name" value="PAS"/>
    <property type="match status" value="1"/>
</dbReference>
<dbReference type="Gene3D" id="3.30.450.20">
    <property type="entry name" value="PAS domain"/>
    <property type="match status" value="1"/>
</dbReference>
<sequence length="459" mass="51699">MNKPTYLPASNVIDLLLDAICVVDRQGRFVFVSAACERIFGYTPEEMLGQPMIELVFPEDRARTLQAADEIMAGTSKPHFENRYVRKDGQIVHIMWSARWSEDDQLRIAVARDITERKRSESMQAATYAISEAAHSAQDLPGLFQRIHRIIGELLPASLFSVVLHDERSNQLSIAYHADERRQPAAPALLDTCALGAQIIRSGQTLLRAPETLATLPQQVRELDCDSLYWLGVPLNTRKGTIGALVVQSYAQEARYTDRDKELLQFVSTQVAATVERQQMLSRLQFMAQYDQLTQLPNRALLYDRLHIALARARREQLQLSLVFLDLDKFKQVNDTFGHAVGDQLLQLVAQRLRDCLRESDTVARLGGDEFVVLLQDFHSPDHVITAAEKIRLALNQPFDLNGQAQLVPPSIGVALYPQHGADAQQLLQHADKAMYLAKRLGGNRFQINLEDSLAERQA</sequence>
<organism evidence="4 5">
    <name type="scientific">Pseudomonas zhanjiangensis</name>
    <dbReference type="NCBI Taxonomy" id="3239015"/>
    <lineage>
        <taxon>Bacteria</taxon>
        <taxon>Pseudomonadati</taxon>
        <taxon>Pseudomonadota</taxon>
        <taxon>Gammaproteobacteria</taxon>
        <taxon>Pseudomonadales</taxon>
        <taxon>Pseudomonadaceae</taxon>
        <taxon>Pseudomonas</taxon>
    </lineage>
</organism>
<dbReference type="PANTHER" id="PTHR46663">
    <property type="entry name" value="DIGUANYLATE CYCLASE DGCT-RELATED"/>
    <property type="match status" value="1"/>
</dbReference>
<dbReference type="NCBIfam" id="TIGR00229">
    <property type="entry name" value="sensory_box"/>
    <property type="match status" value="1"/>
</dbReference>
<evidence type="ECO:0000259" key="3">
    <source>
        <dbReference type="PROSITE" id="PS50887"/>
    </source>
</evidence>
<feature type="domain" description="PAS" evidence="1">
    <location>
        <begin position="12"/>
        <end position="75"/>
    </location>
</feature>
<dbReference type="InterPro" id="IPR029016">
    <property type="entry name" value="GAF-like_dom_sf"/>
</dbReference>
<evidence type="ECO:0000313" key="5">
    <source>
        <dbReference type="Proteomes" id="UP001560296"/>
    </source>
</evidence>
<dbReference type="EMBL" id="JBFTEG010000002">
    <property type="protein sequence ID" value="MEX6501100.1"/>
    <property type="molecule type" value="Genomic_DNA"/>
</dbReference>
<dbReference type="InterPro" id="IPR013767">
    <property type="entry name" value="PAS_fold"/>
</dbReference>
<protein>
    <submittedName>
        <fullName evidence="4">Diguanylate cyclase</fullName>
        <ecNumber evidence="4">2.7.7.65</ecNumber>
    </submittedName>
</protein>
<dbReference type="RefSeq" id="WP_369286039.1">
    <property type="nucleotide sequence ID" value="NZ_JBFTEG010000002.1"/>
</dbReference>
<feature type="domain" description="GGDEF" evidence="3">
    <location>
        <begin position="318"/>
        <end position="451"/>
    </location>
</feature>
<dbReference type="Pfam" id="PF00990">
    <property type="entry name" value="GGDEF"/>
    <property type="match status" value="1"/>
</dbReference>
<dbReference type="NCBIfam" id="TIGR00254">
    <property type="entry name" value="GGDEF"/>
    <property type="match status" value="1"/>
</dbReference>
<dbReference type="InterPro" id="IPR000160">
    <property type="entry name" value="GGDEF_dom"/>
</dbReference>
<accession>A0ABV3YP58</accession>
<dbReference type="Pfam" id="PF13185">
    <property type="entry name" value="GAF_2"/>
    <property type="match status" value="1"/>
</dbReference>
<dbReference type="InterPro" id="IPR000014">
    <property type="entry name" value="PAS"/>
</dbReference>
<keyword evidence="4" id="KW-0548">Nucleotidyltransferase</keyword>
<dbReference type="Gene3D" id="3.30.70.270">
    <property type="match status" value="1"/>
</dbReference>
<name>A0ABV3YP58_9PSED</name>
<dbReference type="SUPFAM" id="SSF55781">
    <property type="entry name" value="GAF domain-like"/>
    <property type="match status" value="1"/>
</dbReference>
<keyword evidence="5" id="KW-1185">Reference proteome</keyword>